<evidence type="ECO:0000313" key="2">
    <source>
        <dbReference type="Proteomes" id="UP000255106"/>
    </source>
</evidence>
<dbReference type="AlphaFoldDB" id="A0A377LTJ6"/>
<evidence type="ECO:0008006" key="3">
    <source>
        <dbReference type="Google" id="ProtNLM"/>
    </source>
</evidence>
<sequence length="93" mass="10249">MAIKVSNLTLDGKSYNVGKTTDQVNFTPDTDNGSSLYIRNNEAVVAVENGRVPSGQQMNFTVTIFPVLNDSAFNHISDQTALETDLTWQLLKK</sequence>
<dbReference type="Proteomes" id="UP000255106">
    <property type="component" value="Unassembled WGS sequence"/>
</dbReference>
<dbReference type="EMBL" id="UGJB01000004">
    <property type="protein sequence ID" value="STQ08933.1"/>
    <property type="molecule type" value="Genomic_DNA"/>
</dbReference>
<name>A0A377LTJ6_ENTCL</name>
<reference evidence="1 2" key="1">
    <citation type="submission" date="2018-06" db="EMBL/GenBank/DDBJ databases">
        <authorList>
            <consortium name="Pathogen Informatics"/>
            <person name="Doyle S."/>
        </authorList>
    </citation>
    <scope>NUCLEOTIDE SEQUENCE [LARGE SCALE GENOMIC DNA]</scope>
    <source>
        <strain evidence="1 2">NCTC10005</strain>
    </source>
</reference>
<proteinExistence type="predicted"/>
<evidence type="ECO:0000313" key="1">
    <source>
        <dbReference type="EMBL" id="STQ08933.1"/>
    </source>
</evidence>
<organism evidence="1 2">
    <name type="scientific">Enterobacter cloacae</name>
    <dbReference type="NCBI Taxonomy" id="550"/>
    <lineage>
        <taxon>Bacteria</taxon>
        <taxon>Pseudomonadati</taxon>
        <taxon>Pseudomonadota</taxon>
        <taxon>Gammaproteobacteria</taxon>
        <taxon>Enterobacterales</taxon>
        <taxon>Enterobacteriaceae</taxon>
        <taxon>Enterobacter</taxon>
        <taxon>Enterobacter cloacae complex</taxon>
    </lineage>
</organism>
<protein>
    <recommendedName>
        <fullName evidence="3">Fimbrial protein</fullName>
    </recommendedName>
</protein>
<gene>
    <name evidence="1" type="ORF">NCTC10005_01627</name>
</gene>
<accession>A0A377LTJ6</accession>